<evidence type="ECO:0000313" key="2">
    <source>
        <dbReference type="Proteomes" id="UP000006055"/>
    </source>
</evidence>
<dbReference type="EMBL" id="CP003360">
    <property type="protein sequence ID" value="AFM25391.1"/>
    <property type="molecule type" value="Genomic_DNA"/>
</dbReference>
<dbReference type="HOGENOM" id="CLU_2715852_0_0_7"/>
<dbReference type="AlphaFoldDB" id="I4C750"/>
<dbReference type="Proteomes" id="UP000006055">
    <property type="component" value="Chromosome"/>
</dbReference>
<proteinExistence type="predicted"/>
<dbReference type="KEGG" id="dti:Desti_2714"/>
<protein>
    <submittedName>
        <fullName evidence="1">Uncharacterized protein</fullName>
    </submittedName>
</protein>
<organism evidence="1 2">
    <name type="scientific">Desulfomonile tiedjei (strain ATCC 49306 / DSM 6799 / DCB-1)</name>
    <dbReference type="NCBI Taxonomy" id="706587"/>
    <lineage>
        <taxon>Bacteria</taxon>
        <taxon>Pseudomonadati</taxon>
        <taxon>Thermodesulfobacteriota</taxon>
        <taxon>Desulfomonilia</taxon>
        <taxon>Desulfomonilales</taxon>
        <taxon>Desulfomonilaceae</taxon>
        <taxon>Desulfomonile</taxon>
    </lineage>
</organism>
<sequence length="72" mass="8086">MNRSEVLKALEWVDQTAREGDALRLSKAKLALEELLASPKNVSGPEEGYRTAVASFTRKHGREPMEDITEEE</sequence>
<accession>I4C750</accession>
<gene>
    <name evidence="1" type="ordered locus">Desti_2714</name>
</gene>
<reference evidence="2" key="1">
    <citation type="submission" date="2012-06" db="EMBL/GenBank/DDBJ databases">
        <title>Complete sequence of chromosome of Desulfomonile tiedjei DSM 6799.</title>
        <authorList>
            <person name="Lucas S."/>
            <person name="Copeland A."/>
            <person name="Lapidus A."/>
            <person name="Glavina del Rio T."/>
            <person name="Dalin E."/>
            <person name="Tice H."/>
            <person name="Bruce D."/>
            <person name="Goodwin L."/>
            <person name="Pitluck S."/>
            <person name="Peters L."/>
            <person name="Ovchinnikova G."/>
            <person name="Zeytun A."/>
            <person name="Lu M."/>
            <person name="Kyrpides N."/>
            <person name="Mavromatis K."/>
            <person name="Ivanova N."/>
            <person name="Brettin T."/>
            <person name="Detter J.C."/>
            <person name="Han C."/>
            <person name="Larimer F."/>
            <person name="Land M."/>
            <person name="Hauser L."/>
            <person name="Markowitz V."/>
            <person name="Cheng J.-F."/>
            <person name="Hugenholtz P."/>
            <person name="Woyke T."/>
            <person name="Wu D."/>
            <person name="Spring S."/>
            <person name="Schroeder M."/>
            <person name="Brambilla E."/>
            <person name="Klenk H.-P."/>
            <person name="Eisen J.A."/>
        </authorList>
    </citation>
    <scope>NUCLEOTIDE SEQUENCE [LARGE SCALE GENOMIC DNA]</scope>
    <source>
        <strain evidence="2">ATCC 49306 / DSM 6799 / DCB-1</strain>
    </source>
</reference>
<keyword evidence="2" id="KW-1185">Reference proteome</keyword>
<evidence type="ECO:0000313" key="1">
    <source>
        <dbReference type="EMBL" id="AFM25391.1"/>
    </source>
</evidence>
<dbReference type="RefSeq" id="WP_014810532.1">
    <property type="nucleotide sequence ID" value="NC_018025.1"/>
</dbReference>
<name>I4C750_DESTA</name>
<dbReference type="STRING" id="706587.Desti_2714"/>